<comment type="caution">
    <text evidence="2">The sequence shown here is derived from an EMBL/GenBank/DDBJ whole genome shotgun (WGS) entry which is preliminary data.</text>
</comment>
<dbReference type="EMBL" id="JAVREL010000032">
    <property type="protein sequence ID" value="MDT0347442.1"/>
    <property type="molecule type" value="Genomic_DNA"/>
</dbReference>
<protein>
    <recommendedName>
        <fullName evidence="1">PET hydrolase/cutinase-like domain-containing protein</fullName>
    </recommendedName>
</protein>
<dbReference type="Proteomes" id="UP001183246">
    <property type="component" value="Unassembled WGS sequence"/>
</dbReference>
<organism evidence="2 3">
    <name type="scientific">Streptomyces litchfieldiae</name>
    <dbReference type="NCBI Taxonomy" id="3075543"/>
    <lineage>
        <taxon>Bacteria</taxon>
        <taxon>Bacillati</taxon>
        <taxon>Actinomycetota</taxon>
        <taxon>Actinomycetes</taxon>
        <taxon>Kitasatosporales</taxon>
        <taxon>Streptomycetaceae</taxon>
        <taxon>Streptomyces</taxon>
    </lineage>
</organism>
<sequence>MIMGARDDGTVTSAALDQLYATLPATAEGAFVELAGGGHGFPTRGNSQVTRRVIPRLKTFIDNDTRYTQFLCPSLVDSTGISRYRNTCPCVA</sequence>
<feature type="domain" description="PET hydrolase/cutinase-like" evidence="1">
    <location>
        <begin position="2"/>
        <end position="89"/>
    </location>
</feature>
<accession>A0ABU2N1G4</accession>
<keyword evidence="3" id="KW-1185">Reference proteome</keyword>
<dbReference type="InterPro" id="IPR041127">
    <property type="entry name" value="PET_hydrolase/cutinase-like"/>
</dbReference>
<dbReference type="InterPro" id="IPR029058">
    <property type="entry name" value="AB_hydrolase_fold"/>
</dbReference>
<dbReference type="RefSeq" id="WP_311708562.1">
    <property type="nucleotide sequence ID" value="NZ_JAVREL010000032.1"/>
</dbReference>
<dbReference type="Gene3D" id="3.40.50.1820">
    <property type="entry name" value="alpha/beta hydrolase"/>
    <property type="match status" value="1"/>
</dbReference>
<proteinExistence type="predicted"/>
<evidence type="ECO:0000313" key="2">
    <source>
        <dbReference type="EMBL" id="MDT0347442.1"/>
    </source>
</evidence>
<gene>
    <name evidence="2" type="ORF">RM590_33450</name>
</gene>
<name>A0ABU2N1G4_9ACTN</name>
<reference evidence="3" key="1">
    <citation type="submission" date="2023-07" db="EMBL/GenBank/DDBJ databases">
        <title>30 novel species of actinomycetes from the DSMZ collection.</title>
        <authorList>
            <person name="Nouioui I."/>
        </authorList>
    </citation>
    <scope>NUCLEOTIDE SEQUENCE [LARGE SCALE GENOMIC DNA]</scope>
    <source>
        <strain evidence="3">DSM 44938</strain>
    </source>
</reference>
<dbReference type="SUPFAM" id="SSF53474">
    <property type="entry name" value="alpha/beta-Hydrolases"/>
    <property type="match status" value="1"/>
</dbReference>
<evidence type="ECO:0000313" key="3">
    <source>
        <dbReference type="Proteomes" id="UP001183246"/>
    </source>
</evidence>
<evidence type="ECO:0000259" key="1">
    <source>
        <dbReference type="Pfam" id="PF12740"/>
    </source>
</evidence>
<dbReference type="Pfam" id="PF12740">
    <property type="entry name" value="PETase"/>
    <property type="match status" value="1"/>
</dbReference>